<protein>
    <submittedName>
        <fullName evidence="1">Uncharacterized protein</fullName>
    </submittedName>
</protein>
<evidence type="ECO:0000313" key="1">
    <source>
        <dbReference type="EMBL" id="ERT08572.1"/>
    </source>
</evidence>
<dbReference type="EMBL" id="AUZM01000009">
    <property type="protein sequence ID" value="ERT08572.1"/>
    <property type="molecule type" value="Genomic_DNA"/>
</dbReference>
<dbReference type="AlphaFoldDB" id="U7QMS3"/>
<proteinExistence type="predicted"/>
<dbReference type="OrthoDB" id="9854361at2"/>
<evidence type="ECO:0000313" key="2">
    <source>
        <dbReference type="Proteomes" id="UP000017127"/>
    </source>
</evidence>
<accession>U7QMS3</accession>
<gene>
    <name evidence="1" type="ORF">M595_1425</name>
</gene>
<dbReference type="RefSeq" id="WP_023065165.1">
    <property type="nucleotide sequence ID" value="NZ_AUZM01000009.1"/>
</dbReference>
<sequence length="111" mass="12955">MYAIATTKKLYCNSVAANAQGMPPEQFLSINSCLDLNDPPEFERRIDRVSAGETLRNYEYQAWRWYFDPNAGRFRTKRMSFVSNFRLIQYAGQPCWLGQVLQADEMSERRG</sequence>
<dbReference type="Proteomes" id="UP000017127">
    <property type="component" value="Unassembled WGS sequence"/>
</dbReference>
<organism evidence="1 2">
    <name type="scientific">Lyngbya aestuarii BL J</name>
    <dbReference type="NCBI Taxonomy" id="1348334"/>
    <lineage>
        <taxon>Bacteria</taxon>
        <taxon>Bacillati</taxon>
        <taxon>Cyanobacteriota</taxon>
        <taxon>Cyanophyceae</taxon>
        <taxon>Oscillatoriophycideae</taxon>
        <taxon>Oscillatoriales</taxon>
        <taxon>Microcoleaceae</taxon>
        <taxon>Lyngbya</taxon>
    </lineage>
</organism>
<keyword evidence="2" id="KW-1185">Reference proteome</keyword>
<reference evidence="1 2" key="1">
    <citation type="journal article" date="2013" name="Front. Microbiol.">
        <title>Comparative genomic analyses of the cyanobacterium, Lyngbya aestuarii BL J, a powerful hydrogen producer.</title>
        <authorList>
            <person name="Kothari A."/>
            <person name="Vaughn M."/>
            <person name="Garcia-Pichel F."/>
        </authorList>
    </citation>
    <scope>NUCLEOTIDE SEQUENCE [LARGE SCALE GENOMIC DNA]</scope>
    <source>
        <strain evidence="1 2">BL J</strain>
    </source>
</reference>
<comment type="caution">
    <text evidence="1">The sequence shown here is derived from an EMBL/GenBank/DDBJ whole genome shotgun (WGS) entry which is preliminary data.</text>
</comment>
<name>U7QMS3_9CYAN</name>